<dbReference type="OrthoDB" id="4436466at2759"/>
<dbReference type="Proteomes" id="UP000019376">
    <property type="component" value="Unassembled WGS sequence"/>
</dbReference>
<dbReference type="HOGENOM" id="CLU_069181_0_0_1"/>
<dbReference type="eggNOG" id="ENOG502S03T">
    <property type="taxonomic scope" value="Eukaryota"/>
</dbReference>
<name>S7ZMU0_PENO1</name>
<dbReference type="STRING" id="933388.S7ZMU0"/>
<evidence type="ECO:0000313" key="1">
    <source>
        <dbReference type="EMBL" id="EPS31669.1"/>
    </source>
</evidence>
<reference evidence="1 2" key="1">
    <citation type="journal article" date="2013" name="PLoS ONE">
        <title>Genomic and secretomic analyses reveal unique features of the lignocellulolytic enzyme system of Penicillium decumbens.</title>
        <authorList>
            <person name="Liu G."/>
            <person name="Zhang L."/>
            <person name="Wei X."/>
            <person name="Zou G."/>
            <person name="Qin Y."/>
            <person name="Ma L."/>
            <person name="Li J."/>
            <person name="Zheng H."/>
            <person name="Wang S."/>
            <person name="Wang C."/>
            <person name="Xun L."/>
            <person name="Zhao G.-P."/>
            <person name="Zhou Z."/>
            <person name="Qu Y."/>
        </authorList>
    </citation>
    <scope>NUCLEOTIDE SEQUENCE [LARGE SCALE GENOMIC DNA]</scope>
    <source>
        <strain evidence="2">114-2 / CGMCC 5302</strain>
    </source>
</reference>
<proteinExistence type="predicted"/>
<organism evidence="1 2">
    <name type="scientific">Penicillium oxalicum (strain 114-2 / CGMCC 5302)</name>
    <name type="common">Penicillium decumbens</name>
    <dbReference type="NCBI Taxonomy" id="933388"/>
    <lineage>
        <taxon>Eukaryota</taxon>
        <taxon>Fungi</taxon>
        <taxon>Dikarya</taxon>
        <taxon>Ascomycota</taxon>
        <taxon>Pezizomycotina</taxon>
        <taxon>Eurotiomycetes</taxon>
        <taxon>Eurotiomycetidae</taxon>
        <taxon>Eurotiales</taxon>
        <taxon>Aspergillaceae</taxon>
        <taxon>Penicillium</taxon>
    </lineage>
</organism>
<dbReference type="AlphaFoldDB" id="S7ZMU0"/>
<evidence type="ECO:0000313" key="2">
    <source>
        <dbReference type="Proteomes" id="UP000019376"/>
    </source>
</evidence>
<dbReference type="EMBL" id="KB644414">
    <property type="protein sequence ID" value="EPS31669.1"/>
    <property type="molecule type" value="Genomic_DNA"/>
</dbReference>
<accession>S7ZMU0</accession>
<keyword evidence="2" id="KW-1185">Reference proteome</keyword>
<gene>
    <name evidence="1" type="ORF">PDE_06626</name>
</gene>
<dbReference type="PhylomeDB" id="S7ZMU0"/>
<sequence>MGLISRVLKVSAAGTAASIGVFFGATRNDKFVPMDTTDPIFSSPFFKKFNPENNPSLHDLCVRRVPLEKINPSLLEKKGKLVEAFCAGIWGGMGYIPQRAILANKYQGPETAHQLWERKELLSNSYEVGTQMTDHFEIVDKTDEKILVRCGASPREQGVRPSDGLFEIGAVIDEEKEEAEFTLKSCFFQGLGKAESAPAGPMMVWLHQQYTKLWMETAILKNCIE</sequence>
<protein>
    <submittedName>
        <fullName evidence="1">Uncharacterized protein</fullName>
    </submittedName>
</protein>